<name>A0AAW1S346_9CHLO</name>
<accession>A0AAW1S346</accession>
<proteinExistence type="predicted"/>
<comment type="caution">
    <text evidence="1">The sequence shown here is derived from an EMBL/GenBank/DDBJ whole genome shotgun (WGS) entry which is preliminary data.</text>
</comment>
<reference evidence="1 2" key="1">
    <citation type="journal article" date="2024" name="Nat. Commun.">
        <title>Phylogenomics reveals the evolutionary origins of lichenization in chlorophyte algae.</title>
        <authorList>
            <person name="Puginier C."/>
            <person name="Libourel C."/>
            <person name="Otte J."/>
            <person name="Skaloud P."/>
            <person name="Haon M."/>
            <person name="Grisel S."/>
            <person name="Petersen M."/>
            <person name="Berrin J.G."/>
            <person name="Delaux P.M."/>
            <person name="Dal Grande F."/>
            <person name="Keller J."/>
        </authorList>
    </citation>
    <scope>NUCLEOTIDE SEQUENCE [LARGE SCALE GENOMIC DNA]</scope>
    <source>
        <strain evidence="1 2">SAG 2145</strain>
    </source>
</reference>
<sequence>MSRDFDSIRQGSVRQTVQRPIRCLRSYHISGSVSQVSRIECTLGRLQSSIARILQAEGCGCVTGRWADFLLAPDGLLELSENLKQ</sequence>
<keyword evidence="2" id="KW-1185">Reference proteome</keyword>
<dbReference type="Proteomes" id="UP001438707">
    <property type="component" value="Unassembled WGS sequence"/>
</dbReference>
<organism evidence="1 2">
    <name type="scientific">Apatococcus lobatus</name>
    <dbReference type="NCBI Taxonomy" id="904363"/>
    <lineage>
        <taxon>Eukaryota</taxon>
        <taxon>Viridiplantae</taxon>
        <taxon>Chlorophyta</taxon>
        <taxon>core chlorophytes</taxon>
        <taxon>Trebouxiophyceae</taxon>
        <taxon>Chlorellales</taxon>
        <taxon>Chlorellaceae</taxon>
        <taxon>Apatococcus</taxon>
    </lineage>
</organism>
<dbReference type="AlphaFoldDB" id="A0AAW1S346"/>
<dbReference type="EMBL" id="JALJOS010000004">
    <property type="protein sequence ID" value="KAK9840033.1"/>
    <property type="molecule type" value="Genomic_DNA"/>
</dbReference>
<protein>
    <submittedName>
        <fullName evidence="1">Uncharacterized protein</fullName>
    </submittedName>
</protein>
<evidence type="ECO:0000313" key="1">
    <source>
        <dbReference type="EMBL" id="KAK9840033.1"/>
    </source>
</evidence>
<gene>
    <name evidence="1" type="ORF">WJX74_002365</name>
</gene>
<evidence type="ECO:0000313" key="2">
    <source>
        <dbReference type="Proteomes" id="UP001438707"/>
    </source>
</evidence>